<keyword evidence="3" id="KW-1185">Reference proteome</keyword>
<name>A0A0D0DX44_9AGAM</name>
<reference evidence="3" key="2">
    <citation type="submission" date="2015-01" db="EMBL/GenBank/DDBJ databases">
        <title>Evolutionary Origins and Diversification of the Mycorrhizal Mutualists.</title>
        <authorList>
            <consortium name="DOE Joint Genome Institute"/>
            <consortium name="Mycorrhizal Genomics Consortium"/>
            <person name="Kohler A."/>
            <person name="Kuo A."/>
            <person name="Nagy L.G."/>
            <person name="Floudas D."/>
            <person name="Copeland A."/>
            <person name="Barry K.W."/>
            <person name="Cichocki N."/>
            <person name="Veneault-Fourrey C."/>
            <person name="LaButti K."/>
            <person name="Lindquist E.A."/>
            <person name="Lipzen A."/>
            <person name="Lundell T."/>
            <person name="Morin E."/>
            <person name="Murat C."/>
            <person name="Riley R."/>
            <person name="Ohm R."/>
            <person name="Sun H."/>
            <person name="Tunlid A."/>
            <person name="Henrissat B."/>
            <person name="Grigoriev I.V."/>
            <person name="Hibbett D.S."/>
            <person name="Martin F."/>
        </authorList>
    </citation>
    <scope>NUCLEOTIDE SEQUENCE [LARGE SCALE GENOMIC DNA]</scope>
    <source>
        <strain evidence="3">Ve08.2h10</strain>
    </source>
</reference>
<sequence>MFETSPRVCHRQHTRGPVPQTVCRLETRSCSSFRRLCRSCLHKRPVGLRRLAALAPKDPTPHQKSEHRRVDEEKNLNRRTTRVIDAMTMGPSHRRQQQQLQAAAAAARDGVLSRAALSRGLQERFEF</sequence>
<accession>A0A0D0DX44</accession>
<dbReference type="AlphaFoldDB" id="A0A0D0DX44"/>
<evidence type="ECO:0000313" key="2">
    <source>
        <dbReference type="EMBL" id="KIK94581.1"/>
    </source>
</evidence>
<organism evidence="2 3">
    <name type="scientific">Paxillus rubicundulus Ve08.2h10</name>
    <dbReference type="NCBI Taxonomy" id="930991"/>
    <lineage>
        <taxon>Eukaryota</taxon>
        <taxon>Fungi</taxon>
        <taxon>Dikarya</taxon>
        <taxon>Basidiomycota</taxon>
        <taxon>Agaricomycotina</taxon>
        <taxon>Agaricomycetes</taxon>
        <taxon>Agaricomycetidae</taxon>
        <taxon>Boletales</taxon>
        <taxon>Paxilineae</taxon>
        <taxon>Paxillaceae</taxon>
        <taxon>Paxillus</taxon>
    </lineage>
</organism>
<feature type="region of interest" description="Disordered" evidence="1">
    <location>
        <begin position="55"/>
        <end position="80"/>
    </location>
</feature>
<dbReference type="Proteomes" id="UP000054538">
    <property type="component" value="Unassembled WGS sequence"/>
</dbReference>
<evidence type="ECO:0000256" key="1">
    <source>
        <dbReference type="SAM" id="MobiDB-lite"/>
    </source>
</evidence>
<dbReference type="InParanoid" id="A0A0D0DX44"/>
<dbReference type="EMBL" id="KN825097">
    <property type="protein sequence ID" value="KIK94581.1"/>
    <property type="molecule type" value="Genomic_DNA"/>
</dbReference>
<protein>
    <submittedName>
        <fullName evidence="2">Uncharacterized protein</fullName>
    </submittedName>
</protein>
<gene>
    <name evidence="2" type="ORF">PAXRUDRAFT_827862</name>
</gene>
<feature type="compositionally biased region" description="Basic and acidic residues" evidence="1">
    <location>
        <begin position="59"/>
        <end position="76"/>
    </location>
</feature>
<proteinExistence type="predicted"/>
<reference evidence="2 3" key="1">
    <citation type="submission" date="2014-04" db="EMBL/GenBank/DDBJ databases">
        <authorList>
            <consortium name="DOE Joint Genome Institute"/>
            <person name="Kuo A."/>
            <person name="Kohler A."/>
            <person name="Jargeat P."/>
            <person name="Nagy L.G."/>
            <person name="Floudas D."/>
            <person name="Copeland A."/>
            <person name="Barry K.W."/>
            <person name="Cichocki N."/>
            <person name="Veneault-Fourrey C."/>
            <person name="LaButti K."/>
            <person name="Lindquist E.A."/>
            <person name="Lipzen A."/>
            <person name="Lundell T."/>
            <person name="Morin E."/>
            <person name="Murat C."/>
            <person name="Sun H."/>
            <person name="Tunlid A."/>
            <person name="Henrissat B."/>
            <person name="Grigoriev I.V."/>
            <person name="Hibbett D.S."/>
            <person name="Martin F."/>
            <person name="Nordberg H.P."/>
            <person name="Cantor M.N."/>
            <person name="Hua S.X."/>
        </authorList>
    </citation>
    <scope>NUCLEOTIDE SEQUENCE [LARGE SCALE GENOMIC DNA]</scope>
    <source>
        <strain evidence="2 3">Ve08.2h10</strain>
    </source>
</reference>
<dbReference type="HOGENOM" id="CLU_1971252_0_0_1"/>
<evidence type="ECO:0000313" key="3">
    <source>
        <dbReference type="Proteomes" id="UP000054538"/>
    </source>
</evidence>